<protein>
    <submittedName>
        <fullName evidence="1">Uncharacterized protein</fullName>
    </submittedName>
</protein>
<sequence length="112" mass="12649">MRQDYTQAYINRGDILIKMNRFEIVVAGNSSVEFLYCMGSFTSSALLALFWKPSLNDHVEEAREQSSFAQMIVLNQLDMETPLTVLARRTEKILNTAPRIPAVSVAFFPSVS</sequence>
<name>A0A7R9BPF4_9CRUS</name>
<dbReference type="AlphaFoldDB" id="A0A7R9BPF4"/>
<gene>
    <name evidence="1" type="ORF">NMOB1V02_LOCUS5443</name>
</gene>
<dbReference type="EMBL" id="CAJPEX010000984">
    <property type="protein sequence ID" value="CAG0917868.1"/>
    <property type="molecule type" value="Genomic_DNA"/>
</dbReference>
<organism evidence="1">
    <name type="scientific">Notodromas monacha</name>
    <dbReference type="NCBI Taxonomy" id="399045"/>
    <lineage>
        <taxon>Eukaryota</taxon>
        <taxon>Metazoa</taxon>
        <taxon>Ecdysozoa</taxon>
        <taxon>Arthropoda</taxon>
        <taxon>Crustacea</taxon>
        <taxon>Oligostraca</taxon>
        <taxon>Ostracoda</taxon>
        <taxon>Podocopa</taxon>
        <taxon>Podocopida</taxon>
        <taxon>Cypridocopina</taxon>
        <taxon>Cypridoidea</taxon>
        <taxon>Cyprididae</taxon>
        <taxon>Notodromas</taxon>
    </lineage>
</organism>
<dbReference type="Proteomes" id="UP000678499">
    <property type="component" value="Unassembled WGS sequence"/>
</dbReference>
<evidence type="ECO:0000313" key="2">
    <source>
        <dbReference type="Proteomes" id="UP000678499"/>
    </source>
</evidence>
<proteinExistence type="predicted"/>
<evidence type="ECO:0000313" key="1">
    <source>
        <dbReference type="EMBL" id="CAD7277716.1"/>
    </source>
</evidence>
<reference evidence="1" key="1">
    <citation type="submission" date="2020-11" db="EMBL/GenBank/DDBJ databases">
        <authorList>
            <person name="Tran Van P."/>
        </authorList>
    </citation>
    <scope>NUCLEOTIDE SEQUENCE</scope>
</reference>
<dbReference type="EMBL" id="OA883021">
    <property type="protein sequence ID" value="CAD7277716.1"/>
    <property type="molecule type" value="Genomic_DNA"/>
</dbReference>
<keyword evidence="2" id="KW-1185">Reference proteome</keyword>
<accession>A0A7R9BPF4</accession>